<dbReference type="InterPro" id="IPR003016">
    <property type="entry name" value="2-oxoA_DH_lipoyl-BS"/>
</dbReference>
<dbReference type="PROSITE" id="PS00189">
    <property type="entry name" value="LIPOYL"/>
    <property type="match status" value="1"/>
</dbReference>
<dbReference type="SUPFAM" id="SSF52777">
    <property type="entry name" value="CoA-dependent acyltransferases"/>
    <property type="match status" value="1"/>
</dbReference>
<proteinExistence type="inferred from homology"/>
<dbReference type="AlphaFoldDB" id="A0A6A5BQ18"/>
<feature type="region of interest" description="Disordered" evidence="5">
    <location>
        <begin position="223"/>
        <end position="271"/>
    </location>
</feature>
<dbReference type="Gene3D" id="2.40.50.100">
    <property type="match status" value="1"/>
</dbReference>
<dbReference type="OrthoDB" id="537444at2759"/>
<feature type="compositionally biased region" description="Low complexity" evidence="5">
    <location>
        <begin position="226"/>
        <end position="262"/>
    </location>
</feature>
<name>A0A6A5BQ18_NAEFO</name>
<dbReference type="EC" id="2.3.1.-" evidence="4"/>
<evidence type="ECO:0000259" key="6">
    <source>
        <dbReference type="PROSITE" id="PS50968"/>
    </source>
</evidence>
<dbReference type="InterPro" id="IPR001078">
    <property type="entry name" value="2-oxoacid_DH_actylTfrase"/>
</dbReference>
<protein>
    <recommendedName>
        <fullName evidence="4">Dihydrolipoamide acetyltransferase component of pyruvate dehydrogenase complex</fullName>
        <ecNumber evidence="4">2.3.1.-</ecNumber>
    </recommendedName>
</protein>
<feature type="region of interest" description="Disordered" evidence="5">
    <location>
        <begin position="134"/>
        <end position="176"/>
    </location>
</feature>
<accession>A0A6A5BQ18</accession>
<organism evidence="8 9">
    <name type="scientific">Naegleria fowleri</name>
    <name type="common">Brain eating amoeba</name>
    <dbReference type="NCBI Taxonomy" id="5763"/>
    <lineage>
        <taxon>Eukaryota</taxon>
        <taxon>Discoba</taxon>
        <taxon>Heterolobosea</taxon>
        <taxon>Tetramitia</taxon>
        <taxon>Eutetramitia</taxon>
        <taxon>Vahlkampfiidae</taxon>
        <taxon>Naegleria</taxon>
    </lineage>
</organism>
<comment type="similarity">
    <text evidence="1 4">Belongs to the 2-oxoacid dehydrogenase family.</text>
</comment>
<dbReference type="Gene3D" id="4.10.320.10">
    <property type="entry name" value="E3-binding domain"/>
    <property type="match status" value="1"/>
</dbReference>
<dbReference type="GO" id="GO:0006086">
    <property type="term" value="P:pyruvate decarboxylation to acetyl-CoA"/>
    <property type="evidence" value="ECO:0007669"/>
    <property type="project" value="InterPro"/>
</dbReference>
<keyword evidence="4" id="KW-0808">Transferase</keyword>
<dbReference type="EMBL" id="VFQX01000048">
    <property type="protein sequence ID" value="KAF0975039.1"/>
    <property type="molecule type" value="Genomic_DNA"/>
</dbReference>
<dbReference type="SUPFAM" id="SSF47005">
    <property type="entry name" value="Peripheral subunit-binding domain of 2-oxo acid dehydrogenase complex"/>
    <property type="match status" value="1"/>
</dbReference>
<sequence length="505" mass="54931">MHRNIRFLDRLVASKALIHHHHHRHVVSPSINTIQASTTTTTNIHRNYAITKIPLPSLSPTMTSGEIVNWVKKEGDKVSVGDILCEIRTDKSVLEFESVEEGILGKIVVPGGSKNIPMGATIAYLVDKKEEIPSIPSESSSSQNVSAPTTSTKPSTDSSQPGRTQPQQHVESSFSHSAPLSPAVLRILHENSWINTSQIKPSGRGGRLTKSDLIQFMATNPATKSPQTVTTPQASVVVPPTTTTTKTSQVASTTSSTTATTPPQMPLTSSFNDIPTTQIRKIIASRLLESKQTVPHSYFTIEVRIDKLLNIKNRLANEKNIKASVNDIIIYCASKALQRVPECNVIVKGDQYLQAENIDISFAVATPTGLITPIIPKTNTKTIEQIATSVKELSKRAKENKLKPEEFQGGTFCISNLGMFGIQHFSAVINPPHGIILAIGTSQKKPVLNDVDLDADTIVDSNINEVEMGTFMSVTASCDARAIDGKLAGKFMQVLREELEFSFAL</sequence>
<dbReference type="Gene3D" id="3.30.559.10">
    <property type="entry name" value="Chloramphenicol acetyltransferase-like domain"/>
    <property type="match status" value="1"/>
</dbReference>
<keyword evidence="3" id="KW-0809">Transit peptide</keyword>
<dbReference type="SUPFAM" id="SSF51230">
    <property type="entry name" value="Single hybrid motif"/>
    <property type="match status" value="1"/>
</dbReference>
<dbReference type="InterPro" id="IPR045257">
    <property type="entry name" value="E2/Pdx1"/>
</dbReference>
<dbReference type="RefSeq" id="XP_044559752.1">
    <property type="nucleotide sequence ID" value="XM_044709355.1"/>
</dbReference>
<feature type="domain" description="Lipoyl-binding" evidence="6">
    <location>
        <begin position="50"/>
        <end position="126"/>
    </location>
</feature>
<comment type="cofactor">
    <cofactor evidence="4">
        <name>(R)-lipoate</name>
        <dbReference type="ChEBI" id="CHEBI:83088"/>
    </cofactor>
</comment>
<dbReference type="PROSITE" id="PS50968">
    <property type="entry name" value="BIOTINYL_LIPOYL"/>
    <property type="match status" value="1"/>
</dbReference>
<dbReference type="GO" id="GO:0005739">
    <property type="term" value="C:mitochondrion"/>
    <property type="evidence" value="ECO:0007669"/>
    <property type="project" value="TreeGrafter"/>
</dbReference>
<dbReference type="InterPro" id="IPR023213">
    <property type="entry name" value="CAT-like_dom_sf"/>
</dbReference>
<dbReference type="PROSITE" id="PS51826">
    <property type="entry name" value="PSBD"/>
    <property type="match status" value="1"/>
</dbReference>
<evidence type="ECO:0000256" key="2">
    <source>
        <dbReference type="ARBA" id="ARBA00022823"/>
    </source>
</evidence>
<dbReference type="OMA" id="GHWAMRF"/>
<dbReference type="VEuPathDB" id="AmoebaDB:FDP41_005792"/>
<dbReference type="GO" id="GO:0016746">
    <property type="term" value="F:acyltransferase activity"/>
    <property type="evidence" value="ECO:0007669"/>
    <property type="project" value="UniProtKB-KW"/>
</dbReference>
<dbReference type="GeneID" id="68113010"/>
<dbReference type="InterPro" id="IPR036625">
    <property type="entry name" value="E3-bd_dom_sf"/>
</dbReference>
<evidence type="ECO:0000256" key="3">
    <source>
        <dbReference type="ARBA" id="ARBA00022946"/>
    </source>
</evidence>
<dbReference type="InterPro" id="IPR004167">
    <property type="entry name" value="PSBD"/>
</dbReference>
<keyword evidence="9" id="KW-1185">Reference proteome</keyword>
<dbReference type="VEuPathDB" id="AmoebaDB:NfTy_045120"/>
<dbReference type="GO" id="GO:0045254">
    <property type="term" value="C:pyruvate dehydrogenase complex"/>
    <property type="evidence" value="ECO:0007669"/>
    <property type="project" value="InterPro"/>
</dbReference>
<feature type="domain" description="Peripheral subunit-binding (PSBD)" evidence="7">
    <location>
        <begin position="179"/>
        <end position="217"/>
    </location>
</feature>
<dbReference type="PANTHER" id="PTHR23151:SF90">
    <property type="entry name" value="DIHYDROLIPOYLLYSINE-RESIDUE ACETYLTRANSFERASE COMPONENT OF PYRUVATE DEHYDROGENASE COMPLEX, MITOCHONDRIAL-RELATED"/>
    <property type="match status" value="1"/>
</dbReference>
<evidence type="ECO:0000256" key="1">
    <source>
        <dbReference type="ARBA" id="ARBA00007317"/>
    </source>
</evidence>
<evidence type="ECO:0000313" key="9">
    <source>
        <dbReference type="Proteomes" id="UP000444721"/>
    </source>
</evidence>
<dbReference type="PANTHER" id="PTHR23151">
    <property type="entry name" value="DIHYDROLIPOAMIDE ACETYL/SUCCINYL-TRANSFERASE-RELATED"/>
    <property type="match status" value="1"/>
</dbReference>
<dbReference type="Pfam" id="PF00198">
    <property type="entry name" value="2-oxoacid_dh"/>
    <property type="match status" value="1"/>
</dbReference>
<comment type="caution">
    <text evidence="8">The sequence shown here is derived from an EMBL/GenBank/DDBJ whole genome shotgun (WGS) entry which is preliminary data.</text>
</comment>
<dbReference type="Pfam" id="PF02817">
    <property type="entry name" value="E3_binding"/>
    <property type="match status" value="1"/>
</dbReference>
<dbReference type="CDD" id="cd06849">
    <property type="entry name" value="lipoyl_domain"/>
    <property type="match status" value="1"/>
</dbReference>
<evidence type="ECO:0000256" key="5">
    <source>
        <dbReference type="SAM" id="MobiDB-lite"/>
    </source>
</evidence>
<keyword evidence="4" id="KW-0012">Acyltransferase</keyword>
<evidence type="ECO:0000313" key="8">
    <source>
        <dbReference type="EMBL" id="KAF0975039.1"/>
    </source>
</evidence>
<reference evidence="8 9" key="1">
    <citation type="journal article" date="2019" name="Sci. Rep.">
        <title>Nanopore sequencing improves the draft genome of the human pathogenic amoeba Naegleria fowleri.</title>
        <authorList>
            <person name="Liechti N."/>
            <person name="Schurch N."/>
            <person name="Bruggmann R."/>
            <person name="Wittwer M."/>
        </authorList>
    </citation>
    <scope>NUCLEOTIDE SEQUENCE [LARGE SCALE GENOMIC DNA]</scope>
    <source>
        <strain evidence="8 9">ATCC 30894</strain>
    </source>
</reference>
<dbReference type="FunFam" id="2.40.50.100:FF:000010">
    <property type="entry name" value="Acetyltransferase component of pyruvate dehydrogenase complex"/>
    <property type="match status" value="1"/>
</dbReference>
<gene>
    <name evidence="8" type="ORF">FDP41_005792</name>
</gene>
<dbReference type="Proteomes" id="UP000444721">
    <property type="component" value="Unassembled WGS sequence"/>
</dbReference>
<evidence type="ECO:0000259" key="7">
    <source>
        <dbReference type="PROSITE" id="PS51826"/>
    </source>
</evidence>
<dbReference type="InterPro" id="IPR011053">
    <property type="entry name" value="Single_hybrid_motif"/>
</dbReference>
<dbReference type="InterPro" id="IPR000089">
    <property type="entry name" value="Biotin_lipoyl"/>
</dbReference>
<feature type="compositionally biased region" description="Low complexity" evidence="5">
    <location>
        <begin position="134"/>
        <end position="161"/>
    </location>
</feature>
<evidence type="ECO:0000256" key="4">
    <source>
        <dbReference type="RuleBase" id="RU003423"/>
    </source>
</evidence>
<feature type="compositionally biased region" description="Polar residues" evidence="5">
    <location>
        <begin position="162"/>
        <end position="176"/>
    </location>
</feature>
<keyword evidence="2 4" id="KW-0450">Lipoyl</keyword>
<dbReference type="Pfam" id="PF00364">
    <property type="entry name" value="Biotin_lipoyl"/>
    <property type="match status" value="1"/>
</dbReference>
<dbReference type="VEuPathDB" id="AmoebaDB:NF0115210"/>